<gene>
    <name evidence="1" type="ORF">K3G42_004272</name>
</gene>
<proteinExistence type="predicted"/>
<sequence length="1230" mass="138353">MESPPSAAAKGSEGARGRPLQPVEGSWARCVRRRLATQLQDTGRAEPQQVEVLVAELVAVFAEVLQKSSRGAWLRLMEALRLLAPFQHLLAGRPELLPYLDSLRYQYRSSQALVSDLDVLGAVGQAFPQDWPLLGGPLQAARPKDPAPLAKALPCGPEPVFAGLPFPFAPDCGLEDTSGLLHPAPITLQELQRSAGAVGSVLSLEEAPHASCLGLMALSIATDVPTEYLPCPALEEEPVVVAAQLPLEPCPAAPRALREKVAPAAGEGPPMTGLQAVEVFVRNRQARQMRFLYLNVASSRHFRPYDLVVVPKRLAAPHHYVFSPFGVLHVHPEEGTEALALGAWHRQAMLWQLLQHIPFFRLFLVRKAFLRWACHVKHLCRLKHREMLGSELLHAVPHFGAALLHISRLLQEMRTAHWLPQSAAKCWSFAELEWALSQENSHAQDLLHRFLTLSSSILELVRDDTYKMVDRLQEQVQGQKLYVTKESLYNQRMESERLQRRLQDAESWLQKLGFLALLVNFFICQNLVSIVQEELTTFVSRTMQADGTKRKAIIQVELVFDAEEKLAIFPSSAELEACLLGALDSVVESVLLVTQSKSEAAGVSPEPEQSLPQPSRGPGSRGPSVSRGPAVQEMSRAGQGLSEPLCRLPVGPSGEDPQLVHRLNLKAMGGLEVVGHRLRGQYPLLSREQLEKDLQSDSIVQEARAKQQALLRTALLESNHLCCEYAWLSELYHFAHSWSADQLGDMKGWPYEEYVNRIVKLRTWMSRVKQVPQSVVTSNCLLFVDCSGIHRDILPLLAAITEDILSLLLQETTQRSELLIAEISEVLQLYLTISTDIFTIAKCSQKLEHYQGQMAELQKSVDYVRGLNEVIQQCFRPLSSSEESLENTLLDTWDAFVYQQREVSDFIVSRRLSIIAELSRSLHKAVRELQEILAVVTVGRFQDSSQNPRAMEEELHKLLQHFQVMVVRIAELCRSQKILTGESMDVSFVTGGQGAVELHLCIWRLFRVITEQITEWKCLTFFKFNANLAVEKTDEWFGEIFHLEGSFPTGHPILQACLRALRNFQKYLPLLQKLSSHFIKVGCWKEIFAVMDAKCPINMQFTLGQLLAHPLLEHSDSILRIYTCEKCRYHSRDTLNRMQKFWSEKQFRLVNFILNVPYQSQAERSRRLGGSHQRPAKREYISKDSGTYVLSAIALQTVRSGKLSQAEWDSWGPQCNEGKGRASFPESSAP</sequence>
<protein>
    <submittedName>
        <fullName evidence="1">Uncharacterized protein</fullName>
    </submittedName>
</protein>
<reference evidence="1" key="1">
    <citation type="submission" date="2021-08" db="EMBL/GenBank/DDBJ databases">
        <title>The first chromosome-level gecko genome reveals the dynamic sex chromosomes of Neotropical dwarf geckos (Sphaerodactylidae: Sphaerodactylus).</title>
        <authorList>
            <person name="Pinto B.J."/>
            <person name="Keating S.E."/>
            <person name="Gamble T."/>
        </authorList>
    </citation>
    <scope>NUCLEOTIDE SEQUENCE</scope>
    <source>
        <strain evidence="1">TG3544</strain>
    </source>
</reference>
<dbReference type="Proteomes" id="UP000827872">
    <property type="component" value="Linkage Group LG04"/>
</dbReference>
<keyword evidence="2" id="KW-1185">Reference proteome</keyword>
<evidence type="ECO:0000313" key="2">
    <source>
        <dbReference type="Proteomes" id="UP000827872"/>
    </source>
</evidence>
<accession>A0ACB8FFR5</accession>
<dbReference type="EMBL" id="CM037617">
    <property type="protein sequence ID" value="KAH8004173.1"/>
    <property type="molecule type" value="Genomic_DNA"/>
</dbReference>
<organism evidence="1 2">
    <name type="scientific">Sphaerodactylus townsendi</name>
    <dbReference type="NCBI Taxonomy" id="933632"/>
    <lineage>
        <taxon>Eukaryota</taxon>
        <taxon>Metazoa</taxon>
        <taxon>Chordata</taxon>
        <taxon>Craniata</taxon>
        <taxon>Vertebrata</taxon>
        <taxon>Euteleostomi</taxon>
        <taxon>Lepidosauria</taxon>
        <taxon>Squamata</taxon>
        <taxon>Bifurcata</taxon>
        <taxon>Gekkota</taxon>
        <taxon>Sphaerodactylidae</taxon>
        <taxon>Sphaerodactylus</taxon>
    </lineage>
</organism>
<evidence type="ECO:0000313" key="1">
    <source>
        <dbReference type="EMBL" id="KAH8004173.1"/>
    </source>
</evidence>
<comment type="caution">
    <text evidence="1">The sequence shown here is derived from an EMBL/GenBank/DDBJ whole genome shotgun (WGS) entry which is preliminary data.</text>
</comment>
<name>A0ACB8FFR5_9SAUR</name>